<dbReference type="EMBL" id="STGY01000049">
    <property type="protein sequence ID" value="THV41210.1"/>
    <property type="molecule type" value="Genomic_DNA"/>
</dbReference>
<name>A0A4S8QAB7_9ACTN</name>
<feature type="domain" description="HTH cro/C1-type" evidence="1">
    <location>
        <begin position="17"/>
        <end position="69"/>
    </location>
</feature>
<evidence type="ECO:0000259" key="1">
    <source>
        <dbReference type="PROSITE" id="PS50943"/>
    </source>
</evidence>
<dbReference type="InterPro" id="IPR010982">
    <property type="entry name" value="Lambda_DNA-bd_dom_sf"/>
</dbReference>
<dbReference type="RefSeq" id="WP_136534935.1">
    <property type="nucleotide sequence ID" value="NZ_STGY01000049.1"/>
</dbReference>
<sequence length="280" mass="32143">MAIVEDSGWWFLKTMARKHRVASGRSQREVGEYVYRSEDTIRAWELGRTDIPLNALAVYAKACGISDEIAGYMRQVAEARKNPEKAIEADMRFNALFLALAEEYSCDIFKFDALIIPGPLQIGEYHDDVVRAIDPKATNKNLEDGWEFKLERAAALAARGDRPTIHFLIGEAALLMLRQVSKEIYRKQMAHLRRWAKKPGVSIRILRAPVSGRLANFDIYLSGKNQAACPPFVYTEIADSSWCIDDPTRIARYDEIRKMLWKMATRIEDYHDDDRRDRLA</sequence>
<evidence type="ECO:0000313" key="3">
    <source>
        <dbReference type="Proteomes" id="UP000308760"/>
    </source>
</evidence>
<dbReference type="SMART" id="SM00530">
    <property type="entry name" value="HTH_XRE"/>
    <property type="match status" value="1"/>
</dbReference>
<comment type="caution">
    <text evidence="2">The sequence shown here is derived from an EMBL/GenBank/DDBJ whole genome shotgun (WGS) entry which is preliminary data.</text>
</comment>
<proteinExistence type="predicted"/>
<dbReference type="InterPro" id="IPR001387">
    <property type="entry name" value="Cro/C1-type_HTH"/>
</dbReference>
<dbReference type="Proteomes" id="UP000308760">
    <property type="component" value="Unassembled WGS sequence"/>
</dbReference>
<dbReference type="GO" id="GO:0003677">
    <property type="term" value="F:DNA binding"/>
    <property type="evidence" value="ECO:0007669"/>
    <property type="project" value="InterPro"/>
</dbReference>
<dbReference type="PROSITE" id="PS50943">
    <property type="entry name" value="HTH_CROC1"/>
    <property type="match status" value="1"/>
</dbReference>
<reference evidence="3" key="1">
    <citation type="submission" date="2019-04" db="EMBL/GenBank/DDBJ databases">
        <title>Nocardioides xinjiangensis sp. nov.</title>
        <authorList>
            <person name="Liu S."/>
        </authorList>
    </citation>
    <scope>NUCLEOTIDE SEQUENCE [LARGE SCALE GENOMIC DNA]</scope>
    <source>
        <strain evidence="3">18</strain>
    </source>
</reference>
<dbReference type="InterPro" id="IPR043917">
    <property type="entry name" value="DUF5753"/>
</dbReference>
<dbReference type="Gene3D" id="1.10.260.40">
    <property type="entry name" value="lambda repressor-like DNA-binding domains"/>
    <property type="match status" value="1"/>
</dbReference>
<dbReference type="Pfam" id="PF19054">
    <property type="entry name" value="DUF5753"/>
    <property type="match status" value="1"/>
</dbReference>
<dbReference type="CDD" id="cd00093">
    <property type="entry name" value="HTH_XRE"/>
    <property type="match status" value="1"/>
</dbReference>
<keyword evidence="3" id="KW-1185">Reference proteome</keyword>
<accession>A0A4S8QAB7</accession>
<reference evidence="2 3" key="2">
    <citation type="submission" date="2019-05" db="EMBL/GenBank/DDBJ databases">
        <title>Glycomyces buryatensis sp. nov.</title>
        <authorList>
            <person name="Nikitina E."/>
        </authorList>
    </citation>
    <scope>NUCLEOTIDE SEQUENCE [LARGE SCALE GENOMIC DNA]</scope>
    <source>
        <strain evidence="2 3">18</strain>
    </source>
</reference>
<evidence type="ECO:0000313" key="2">
    <source>
        <dbReference type="EMBL" id="THV41210.1"/>
    </source>
</evidence>
<organism evidence="2 3">
    <name type="scientific">Glycomyces buryatensis</name>
    <dbReference type="NCBI Taxonomy" id="2570927"/>
    <lineage>
        <taxon>Bacteria</taxon>
        <taxon>Bacillati</taxon>
        <taxon>Actinomycetota</taxon>
        <taxon>Actinomycetes</taxon>
        <taxon>Glycomycetales</taxon>
        <taxon>Glycomycetaceae</taxon>
        <taxon>Glycomyces</taxon>
    </lineage>
</organism>
<dbReference type="SUPFAM" id="SSF47413">
    <property type="entry name" value="lambda repressor-like DNA-binding domains"/>
    <property type="match status" value="1"/>
</dbReference>
<protein>
    <submittedName>
        <fullName evidence="2">Helix-turn-helix domain-containing protein</fullName>
    </submittedName>
</protein>
<dbReference type="OrthoDB" id="5177600at2"/>
<dbReference type="AlphaFoldDB" id="A0A4S8QAB7"/>
<gene>
    <name evidence="2" type="ORF">FAB82_12815</name>
</gene>